<sequence>MTPYKPRRLLPAALVAGALATGACSTHTAPDGDDSTSPARRTAAHTDVLFIGAHPDDEFQSLAAFGQWRERQGLSTGVVTITRGEGGGNAAGPEEGPALGVIREREERAAVAHAGIRNVFYLDKPDFWYTLSAPLTAKAWNRPPQQPTDTLARLVRLIRATTPKTVVTMDPRPFGQHGGHQEAGRLAVEAFRLAGDPAAFPEQITKEKHAPWKPGRLLAQNWTFDGPAGERCAARQVTDPHTGLPVMGVWPGVPSRDHGKTWAQVERDAARTYITQGFGTLPPTVGTPANRLPCEWFTVLAEDGRQVTAPVHPQTGLRPLYAEFRDWTQKVHMPWLANDAQPAYPPAPATTVPDVAEAPVVDGTAGPDEYPGETLHLTHWDGKECTPDDCSADARLARHGDDLYVLVHVTDDRKGAPLDARNDCKRHWRTDSVEIDLDPRGRSDDTSTTFRTGILPFTAHEGGPCAERDADNHQGPASSTAPGMTVASTVTDPYHGYTVEAKIPLADLPAPVDPARLTANILVYDSDTQDKTGKSRLAWSPYGSAQADPYVWGTLHLPGYTPPPDHPAPAAELPLEAARSQDSPASVSQSTCTGIPLGGGTS</sequence>
<dbReference type="RefSeq" id="WP_171087764.1">
    <property type="nucleotide sequence ID" value="NZ_BNBU01000017.1"/>
</dbReference>
<reference evidence="5 6" key="1">
    <citation type="submission" date="2020-04" db="EMBL/GenBank/DDBJ databases">
        <title>Draft Genome Sequence of Streptomyces morookaense DSM 40503, an 8-azaguanine-producing strain.</title>
        <authorList>
            <person name="Qi J."/>
            <person name="Gao J.-M."/>
        </authorList>
    </citation>
    <scope>NUCLEOTIDE SEQUENCE [LARGE SCALE GENOMIC DNA]</scope>
    <source>
        <strain evidence="5 6">DSM 40503</strain>
    </source>
</reference>
<evidence type="ECO:0000259" key="4">
    <source>
        <dbReference type="Pfam" id="PF06452"/>
    </source>
</evidence>
<proteinExistence type="predicted"/>
<dbReference type="PROSITE" id="PS51257">
    <property type="entry name" value="PROKAR_LIPOPROTEIN"/>
    <property type="match status" value="1"/>
</dbReference>
<accession>A0A7Y7BBU3</accession>
<keyword evidence="6" id="KW-1185">Reference proteome</keyword>
<feature type="compositionally biased region" description="Polar residues" evidence="2">
    <location>
        <begin position="580"/>
        <end position="593"/>
    </location>
</feature>
<dbReference type="Proteomes" id="UP000587462">
    <property type="component" value="Unassembled WGS sequence"/>
</dbReference>
<organism evidence="5 6">
    <name type="scientific">Streptomyces morookaense</name>
    <name type="common">Streptoverticillium morookaense</name>
    <dbReference type="NCBI Taxonomy" id="1970"/>
    <lineage>
        <taxon>Bacteria</taxon>
        <taxon>Bacillati</taxon>
        <taxon>Actinomycetota</taxon>
        <taxon>Actinomycetes</taxon>
        <taxon>Kitasatosporales</taxon>
        <taxon>Streptomycetaceae</taxon>
        <taxon>Streptomyces</taxon>
    </lineage>
</organism>
<dbReference type="Gene3D" id="3.40.50.10320">
    <property type="entry name" value="LmbE-like"/>
    <property type="match status" value="1"/>
</dbReference>
<protein>
    <submittedName>
        <fullName evidence="5">PIG-L family deacetylase</fullName>
    </submittedName>
</protein>
<feature type="domain" description="Carbohydrate-binding" evidence="4">
    <location>
        <begin position="378"/>
        <end position="558"/>
    </location>
</feature>
<evidence type="ECO:0000313" key="6">
    <source>
        <dbReference type="Proteomes" id="UP000587462"/>
    </source>
</evidence>
<evidence type="ECO:0000256" key="3">
    <source>
        <dbReference type="SAM" id="SignalP"/>
    </source>
</evidence>
<evidence type="ECO:0000313" key="5">
    <source>
        <dbReference type="EMBL" id="NVK82256.1"/>
    </source>
</evidence>
<evidence type="ECO:0000256" key="1">
    <source>
        <dbReference type="ARBA" id="ARBA00022833"/>
    </source>
</evidence>
<feature type="region of interest" description="Disordered" evidence="2">
    <location>
        <begin position="561"/>
        <end position="602"/>
    </location>
</feature>
<dbReference type="EMBL" id="JABBXF010000115">
    <property type="protein sequence ID" value="NVK82256.1"/>
    <property type="molecule type" value="Genomic_DNA"/>
</dbReference>
<dbReference type="InterPro" id="IPR003737">
    <property type="entry name" value="GlcNAc_PI_deacetylase-related"/>
</dbReference>
<dbReference type="Pfam" id="PF06452">
    <property type="entry name" value="CBM9_1"/>
    <property type="match status" value="1"/>
</dbReference>
<feature type="signal peptide" evidence="3">
    <location>
        <begin position="1"/>
        <end position="28"/>
    </location>
</feature>
<name>A0A7Y7BBU3_STRMO</name>
<dbReference type="GO" id="GO:0016137">
    <property type="term" value="P:glycoside metabolic process"/>
    <property type="evidence" value="ECO:0007669"/>
    <property type="project" value="UniProtKB-ARBA"/>
</dbReference>
<comment type="caution">
    <text evidence="5">The sequence shown here is derived from an EMBL/GenBank/DDBJ whole genome shotgun (WGS) entry which is preliminary data.</text>
</comment>
<dbReference type="CDD" id="cd09619">
    <property type="entry name" value="CBM9_like_4"/>
    <property type="match status" value="1"/>
</dbReference>
<dbReference type="InterPro" id="IPR024078">
    <property type="entry name" value="LmbE-like_dom_sf"/>
</dbReference>
<dbReference type="PANTHER" id="PTHR12993">
    <property type="entry name" value="N-ACETYLGLUCOSAMINYL-PHOSPHATIDYLINOSITOL DE-N-ACETYLASE-RELATED"/>
    <property type="match status" value="1"/>
</dbReference>
<keyword evidence="1" id="KW-0862">Zinc</keyword>
<keyword evidence="3" id="KW-0732">Signal</keyword>
<dbReference type="SUPFAM" id="SSF49344">
    <property type="entry name" value="CBD9-like"/>
    <property type="match status" value="1"/>
</dbReference>
<feature type="chain" id="PRO_5039389924" evidence="3">
    <location>
        <begin position="29"/>
        <end position="602"/>
    </location>
</feature>
<dbReference type="AlphaFoldDB" id="A0A7Y7BBU3"/>
<dbReference type="GO" id="GO:0030246">
    <property type="term" value="F:carbohydrate binding"/>
    <property type="evidence" value="ECO:0007669"/>
    <property type="project" value="InterPro"/>
</dbReference>
<evidence type="ECO:0000256" key="2">
    <source>
        <dbReference type="SAM" id="MobiDB-lite"/>
    </source>
</evidence>
<feature type="compositionally biased region" description="Low complexity" evidence="2">
    <location>
        <begin position="568"/>
        <end position="578"/>
    </location>
</feature>
<dbReference type="Pfam" id="PF02585">
    <property type="entry name" value="PIG-L"/>
    <property type="match status" value="1"/>
</dbReference>
<dbReference type="GO" id="GO:0016811">
    <property type="term" value="F:hydrolase activity, acting on carbon-nitrogen (but not peptide) bonds, in linear amides"/>
    <property type="evidence" value="ECO:0007669"/>
    <property type="project" value="TreeGrafter"/>
</dbReference>
<dbReference type="SUPFAM" id="SSF102588">
    <property type="entry name" value="LmbE-like"/>
    <property type="match status" value="1"/>
</dbReference>
<gene>
    <name evidence="5" type="ORF">HG542_32105</name>
</gene>
<dbReference type="Gene3D" id="2.60.40.1190">
    <property type="match status" value="1"/>
</dbReference>
<dbReference type="GO" id="GO:0016052">
    <property type="term" value="P:carbohydrate catabolic process"/>
    <property type="evidence" value="ECO:0007669"/>
    <property type="project" value="InterPro"/>
</dbReference>
<dbReference type="InterPro" id="IPR010502">
    <property type="entry name" value="Carb-bd_dom_fam9"/>
</dbReference>
<dbReference type="PANTHER" id="PTHR12993:SF11">
    <property type="entry name" value="N-ACETYLGLUCOSAMINYL-PHOSPHATIDYLINOSITOL DE-N-ACETYLASE"/>
    <property type="match status" value="1"/>
</dbReference>
<dbReference type="GO" id="GO:0004553">
    <property type="term" value="F:hydrolase activity, hydrolyzing O-glycosyl compounds"/>
    <property type="evidence" value="ECO:0007669"/>
    <property type="project" value="InterPro"/>
</dbReference>